<feature type="transmembrane region" description="Helical" evidence="2">
    <location>
        <begin position="28"/>
        <end position="47"/>
    </location>
</feature>
<dbReference type="STRING" id="1675527.AIOL_001326"/>
<sequence>MDDELATACDDLCCLAQGYLRFGQPQRAFVLLMIAMHMCAPSARLLLLCAKCFFALRQADQAQAVLDRHDRSFGPTRASRFYQARARKELQARPSLASHSTDVAQLTEQRV</sequence>
<keyword evidence="4" id="KW-1185">Reference proteome</keyword>
<evidence type="ECO:0000256" key="1">
    <source>
        <dbReference type="SAM" id="MobiDB-lite"/>
    </source>
</evidence>
<reference evidence="3 4" key="1">
    <citation type="submission" date="2015-06" db="EMBL/GenBank/DDBJ databases">
        <title>Draft genome sequence of an Alphaproteobacteria species associated to the Mediterranean sponge Oscarella lobularis.</title>
        <authorList>
            <person name="Jourda C."/>
            <person name="Santini S."/>
            <person name="Claverie J.-M."/>
        </authorList>
    </citation>
    <scope>NUCLEOTIDE SEQUENCE [LARGE SCALE GENOMIC DNA]</scope>
    <source>
        <strain evidence="3">IGS</strain>
    </source>
</reference>
<dbReference type="Gene3D" id="1.25.40.10">
    <property type="entry name" value="Tetratricopeptide repeat domain"/>
    <property type="match status" value="1"/>
</dbReference>
<organism evidence="3 4">
    <name type="scientific">Candidatus Rhodobacter oscarellae</name>
    <dbReference type="NCBI Taxonomy" id="1675527"/>
    <lineage>
        <taxon>Bacteria</taxon>
        <taxon>Pseudomonadati</taxon>
        <taxon>Pseudomonadota</taxon>
        <taxon>Alphaproteobacteria</taxon>
        <taxon>Rhodobacterales</taxon>
        <taxon>Rhodobacter group</taxon>
        <taxon>Rhodobacter</taxon>
    </lineage>
</organism>
<dbReference type="AlphaFoldDB" id="A0A0J9E3H5"/>
<gene>
    <name evidence="3" type="ORF">AIOL_001326</name>
</gene>
<proteinExistence type="predicted"/>
<keyword evidence="2" id="KW-1133">Transmembrane helix</keyword>
<name>A0A0J9E3H5_9RHOB</name>
<dbReference type="InterPro" id="IPR011990">
    <property type="entry name" value="TPR-like_helical_dom_sf"/>
</dbReference>
<keyword evidence="2" id="KW-0812">Transmembrane</keyword>
<feature type="compositionally biased region" description="Polar residues" evidence="1">
    <location>
        <begin position="97"/>
        <end position="111"/>
    </location>
</feature>
<keyword evidence="2" id="KW-0472">Membrane</keyword>
<dbReference type="EMBL" id="LFTY01000002">
    <property type="protein sequence ID" value="KMW56374.1"/>
    <property type="molecule type" value="Genomic_DNA"/>
</dbReference>
<feature type="region of interest" description="Disordered" evidence="1">
    <location>
        <begin position="92"/>
        <end position="111"/>
    </location>
</feature>
<dbReference type="RefSeq" id="WP_049642271.1">
    <property type="nucleotide sequence ID" value="NZ_LFTY01000002.1"/>
</dbReference>
<evidence type="ECO:0000256" key="2">
    <source>
        <dbReference type="SAM" id="Phobius"/>
    </source>
</evidence>
<evidence type="ECO:0000313" key="3">
    <source>
        <dbReference type="EMBL" id="KMW56374.1"/>
    </source>
</evidence>
<dbReference type="PATRIC" id="fig|1675527.3.peg.1410"/>
<accession>A0A0J9E3H5</accession>
<protein>
    <recommendedName>
        <fullName evidence="5">TPR repeat protein</fullName>
    </recommendedName>
</protein>
<evidence type="ECO:0000313" key="4">
    <source>
        <dbReference type="Proteomes" id="UP000037178"/>
    </source>
</evidence>
<comment type="caution">
    <text evidence="3">The sequence shown here is derived from an EMBL/GenBank/DDBJ whole genome shotgun (WGS) entry which is preliminary data.</text>
</comment>
<dbReference type="SUPFAM" id="SSF48452">
    <property type="entry name" value="TPR-like"/>
    <property type="match status" value="1"/>
</dbReference>
<dbReference type="Proteomes" id="UP000037178">
    <property type="component" value="Unassembled WGS sequence"/>
</dbReference>
<evidence type="ECO:0008006" key="5">
    <source>
        <dbReference type="Google" id="ProtNLM"/>
    </source>
</evidence>